<reference evidence="3" key="1">
    <citation type="journal article" date="2020" name="Stud. Mycol.">
        <title>101 Dothideomycetes genomes: a test case for predicting lifestyles and emergence of pathogens.</title>
        <authorList>
            <person name="Haridas S."/>
            <person name="Albert R."/>
            <person name="Binder M."/>
            <person name="Bloem J."/>
            <person name="Labutti K."/>
            <person name="Salamov A."/>
            <person name="Andreopoulos B."/>
            <person name="Baker S."/>
            <person name="Barry K."/>
            <person name="Bills G."/>
            <person name="Bluhm B."/>
            <person name="Cannon C."/>
            <person name="Castanera R."/>
            <person name="Culley D."/>
            <person name="Daum C."/>
            <person name="Ezra D."/>
            <person name="Gonzalez J."/>
            <person name="Henrissat B."/>
            <person name="Kuo A."/>
            <person name="Liang C."/>
            <person name="Lipzen A."/>
            <person name="Lutzoni F."/>
            <person name="Magnuson J."/>
            <person name="Mondo S."/>
            <person name="Nolan M."/>
            <person name="Ohm R."/>
            <person name="Pangilinan J."/>
            <person name="Park H.-J."/>
            <person name="Ramirez L."/>
            <person name="Alfaro M."/>
            <person name="Sun H."/>
            <person name="Tritt A."/>
            <person name="Yoshinaga Y."/>
            <person name="Zwiers L.-H."/>
            <person name="Turgeon B."/>
            <person name="Goodwin S."/>
            <person name="Spatafora J."/>
            <person name="Crous P."/>
            <person name="Grigoriev I."/>
        </authorList>
    </citation>
    <scope>NUCLEOTIDE SEQUENCE</scope>
    <source>
        <strain evidence="3">CBS 133067</strain>
    </source>
</reference>
<dbReference type="AlphaFoldDB" id="A0A9P4I8I8"/>
<keyword evidence="4" id="KW-1185">Reference proteome</keyword>
<accession>A0A9P4I8I8</accession>
<evidence type="ECO:0008006" key="5">
    <source>
        <dbReference type="Google" id="ProtNLM"/>
    </source>
</evidence>
<comment type="caution">
    <text evidence="3">The sequence shown here is derived from an EMBL/GenBank/DDBJ whole genome shotgun (WGS) entry which is preliminary data.</text>
</comment>
<dbReference type="Pfam" id="PF10281">
    <property type="entry name" value="Ish1"/>
    <property type="match status" value="4"/>
</dbReference>
<gene>
    <name evidence="3" type="ORF">NA57DRAFT_41484</name>
</gene>
<name>A0A9P4I8I8_9PEZI</name>
<dbReference type="Proteomes" id="UP000799772">
    <property type="component" value="Unassembled WGS sequence"/>
</dbReference>
<evidence type="ECO:0000313" key="3">
    <source>
        <dbReference type="EMBL" id="KAF2097161.1"/>
    </source>
</evidence>
<protein>
    <recommendedName>
        <fullName evidence="5">Stress response protein ish1</fullName>
    </recommendedName>
</protein>
<feature type="compositionally biased region" description="Low complexity" evidence="1">
    <location>
        <begin position="383"/>
        <end position="395"/>
    </location>
</feature>
<dbReference type="InterPro" id="IPR018803">
    <property type="entry name" value="Ish1/Msc1-like"/>
</dbReference>
<feature type="region of interest" description="Disordered" evidence="1">
    <location>
        <begin position="383"/>
        <end position="402"/>
    </location>
</feature>
<feature type="chain" id="PRO_5040360169" description="Stress response protein ish1" evidence="2">
    <location>
        <begin position="21"/>
        <end position="402"/>
    </location>
</feature>
<sequence length="402" mass="43965">MKFSTISTLVVALAAENVVASNWLGTKGAAYNKWHETELERWLSDHNVPYPAAADRKDLIDAVKNNWDAYVVSPYASWQTPDLQSYLTQKGQEIKKGTEQNKDSLVSQVQGVWTDTSDSVTHAYSNTHEWILDSWTDSQLKAFLDKHGIPNPQPRNRDTLLKTARENYQAVANKLNQQDVYYPGNWLYETWSESDLKAWLDERGFPAPQPTNRDSLVASVRRNSRIASERAQAQYSSLSASAAAATNYLTDQVLEGWSDSKIKEWCDSKGIKVPQGSKRNELIALARKHRERLAQSGSDAASSASSYYGAATSSAGNEYAKATEDAQLQGQQMYGAFGYYTDLVKQKLGIQTSAGSNFNTLSGAASKSAASASSQASVQASKASKSASSAAASASKKAKQEL</sequence>
<keyword evidence="2" id="KW-0732">Signal</keyword>
<evidence type="ECO:0000256" key="2">
    <source>
        <dbReference type="SAM" id="SignalP"/>
    </source>
</evidence>
<dbReference type="OrthoDB" id="2527403at2759"/>
<evidence type="ECO:0000313" key="4">
    <source>
        <dbReference type="Proteomes" id="UP000799772"/>
    </source>
</evidence>
<feature type="signal peptide" evidence="2">
    <location>
        <begin position="1"/>
        <end position="20"/>
    </location>
</feature>
<evidence type="ECO:0000256" key="1">
    <source>
        <dbReference type="SAM" id="MobiDB-lite"/>
    </source>
</evidence>
<dbReference type="EMBL" id="ML978128">
    <property type="protein sequence ID" value="KAF2097161.1"/>
    <property type="molecule type" value="Genomic_DNA"/>
</dbReference>
<proteinExistence type="predicted"/>
<organism evidence="3 4">
    <name type="scientific">Rhizodiscina lignyota</name>
    <dbReference type="NCBI Taxonomy" id="1504668"/>
    <lineage>
        <taxon>Eukaryota</taxon>
        <taxon>Fungi</taxon>
        <taxon>Dikarya</taxon>
        <taxon>Ascomycota</taxon>
        <taxon>Pezizomycotina</taxon>
        <taxon>Dothideomycetes</taxon>
        <taxon>Pleosporomycetidae</taxon>
        <taxon>Aulographales</taxon>
        <taxon>Rhizodiscinaceae</taxon>
        <taxon>Rhizodiscina</taxon>
    </lineage>
</organism>